<gene>
    <name evidence="2" type="ORF">AB675_5818</name>
</gene>
<evidence type="ECO:0000256" key="1">
    <source>
        <dbReference type="SAM" id="MobiDB-lite"/>
    </source>
</evidence>
<keyword evidence="3" id="KW-1185">Reference proteome</keyword>
<organism evidence="2 3">
    <name type="scientific">Cyphellophora attinorum</name>
    <dbReference type="NCBI Taxonomy" id="1664694"/>
    <lineage>
        <taxon>Eukaryota</taxon>
        <taxon>Fungi</taxon>
        <taxon>Dikarya</taxon>
        <taxon>Ascomycota</taxon>
        <taxon>Pezizomycotina</taxon>
        <taxon>Eurotiomycetes</taxon>
        <taxon>Chaetothyriomycetidae</taxon>
        <taxon>Chaetothyriales</taxon>
        <taxon>Cyphellophoraceae</taxon>
        <taxon>Cyphellophora</taxon>
    </lineage>
</organism>
<sequence length="168" mass="18672">MASLTAKPRWQDARGRFVTARLTLGSGSGADSDVLVDVQLREGKNCIELGPASDGRLTCLTATDEQGDGIPMKNKAGGMVQAWVWEQEAELLDRALFHTGDTTEEEQDLYRADPGKENLPSTARMQDLYRVDPGQENEPPSKGLFEDDDWTLQLKEHEEFMQLSDDSL</sequence>
<dbReference type="VEuPathDB" id="FungiDB:AB675_5818"/>
<comment type="caution">
    <text evidence="2">The sequence shown here is derived from an EMBL/GenBank/DDBJ whole genome shotgun (WGS) entry which is preliminary data.</text>
</comment>
<dbReference type="GeneID" id="28737937"/>
<dbReference type="RefSeq" id="XP_017998848.1">
    <property type="nucleotide sequence ID" value="XM_018146057.1"/>
</dbReference>
<reference evidence="2 3" key="1">
    <citation type="submission" date="2015-06" db="EMBL/GenBank/DDBJ databases">
        <title>Draft genome of the ant-associated black yeast Phialophora attae CBS 131958.</title>
        <authorList>
            <person name="Moreno L.F."/>
            <person name="Stielow B.J."/>
            <person name="de Hoog S."/>
            <person name="Vicente V.A."/>
            <person name="Weiss V.A."/>
            <person name="de Vries M."/>
            <person name="Cruz L.M."/>
            <person name="Souza E.M."/>
        </authorList>
    </citation>
    <scope>NUCLEOTIDE SEQUENCE [LARGE SCALE GENOMIC DNA]</scope>
    <source>
        <strain evidence="2 3">CBS 131958</strain>
    </source>
</reference>
<proteinExistence type="predicted"/>
<evidence type="ECO:0000313" key="2">
    <source>
        <dbReference type="EMBL" id="KPI38885.1"/>
    </source>
</evidence>
<dbReference type="Proteomes" id="UP000038010">
    <property type="component" value="Unassembled WGS sequence"/>
</dbReference>
<accession>A0A0N1HN79</accession>
<dbReference type="AlphaFoldDB" id="A0A0N1HN79"/>
<dbReference type="EMBL" id="LFJN01000017">
    <property type="protein sequence ID" value="KPI38885.1"/>
    <property type="molecule type" value="Genomic_DNA"/>
</dbReference>
<evidence type="ECO:0000313" key="3">
    <source>
        <dbReference type="Proteomes" id="UP000038010"/>
    </source>
</evidence>
<protein>
    <submittedName>
        <fullName evidence="2">Uncharacterized protein</fullName>
    </submittedName>
</protein>
<feature type="region of interest" description="Disordered" evidence="1">
    <location>
        <begin position="102"/>
        <end position="125"/>
    </location>
</feature>
<name>A0A0N1HN79_9EURO</name>